<dbReference type="EMBL" id="BFEA01000040">
    <property type="protein sequence ID" value="GBG63540.1"/>
    <property type="molecule type" value="Genomic_DNA"/>
</dbReference>
<name>A0A388K0E7_CHABU</name>
<dbReference type="Pfam" id="PF02466">
    <property type="entry name" value="Tim17"/>
    <property type="match status" value="1"/>
</dbReference>
<keyword evidence="3" id="KW-0813">Transport</keyword>
<evidence type="ECO:0000256" key="8">
    <source>
        <dbReference type="ARBA" id="ARBA00023010"/>
    </source>
</evidence>
<comment type="subcellular location">
    <subcellularLocation>
        <location evidence="1">Mitochondrion inner membrane</location>
        <topology evidence="1">Multi-pass membrane protein</topology>
    </subcellularLocation>
</comment>
<dbReference type="PANTHER" id="PTHR10485">
    <property type="entry name" value="MITOCHONDRIAL IMPORT INNER MEMBRANE TRANSLOCASE SUBUNIT TIM-17"/>
    <property type="match status" value="1"/>
</dbReference>
<dbReference type="GO" id="GO:0030150">
    <property type="term" value="P:protein import into mitochondrial matrix"/>
    <property type="evidence" value="ECO:0007669"/>
    <property type="project" value="TreeGrafter"/>
</dbReference>
<keyword evidence="6" id="KW-0653">Protein transport</keyword>
<evidence type="ECO:0000256" key="5">
    <source>
        <dbReference type="ARBA" id="ARBA00022792"/>
    </source>
</evidence>
<feature type="compositionally biased region" description="Low complexity" evidence="11">
    <location>
        <begin position="226"/>
        <end position="258"/>
    </location>
</feature>
<feature type="compositionally biased region" description="Low complexity" evidence="11">
    <location>
        <begin position="279"/>
        <end position="288"/>
    </location>
</feature>
<evidence type="ECO:0000313" key="12">
    <source>
        <dbReference type="EMBL" id="GBG63540.1"/>
    </source>
</evidence>
<comment type="caution">
    <text evidence="12">The sequence shown here is derived from an EMBL/GenBank/DDBJ whole genome shotgun (WGS) entry which is preliminary data.</text>
</comment>
<keyword evidence="8" id="KW-0811">Translocation</keyword>
<evidence type="ECO:0000256" key="6">
    <source>
        <dbReference type="ARBA" id="ARBA00022927"/>
    </source>
</evidence>
<dbReference type="OrthoDB" id="2261329at2759"/>
<keyword evidence="10" id="KW-0472">Membrane</keyword>
<evidence type="ECO:0000256" key="1">
    <source>
        <dbReference type="ARBA" id="ARBA00004448"/>
    </source>
</evidence>
<keyword evidence="5" id="KW-0999">Mitochondrion inner membrane</keyword>
<keyword evidence="4" id="KW-0812">Transmembrane</keyword>
<sequence>MSGVDHGRDPCPDRILDDIGTAFSMGVLGGSAWHFLRGMKNSPRGERFGGGVSAVRMNAPRIGGSFANWGALFASFDCTLVYLRKKEDPWNAIAAGAAAGASLQLRQGLKSAGKAAVMGGAILALIEGTGILLNRLLSQLPPPEEQMGQQVPPAGVGMGAPMYSPGPALSGGAPIPGYAAAGVGGGGGGGIPATSGLPSMASASASAGTIGGNSNLYGASEIQLDGAGNSSSSSSSFPSSSASGASSSSSGSSKKSGSWLGGWLGGGSAGTKEGDAMVSGSGTSSSGDRGIGGFDVNSSPPIPHFGSGTDNYSFK</sequence>
<evidence type="ECO:0000256" key="2">
    <source>
        <dbReference type="ARBA" id="ARBA00008444"/>
    </source>
</evidence>
<dbReference type="Gramene" id="GBG63540">
    <property type="protein sequence ID" value="GBG63540"/>
    <property type="gene ID" value="CBR_g38608"/>
</dbReference>
<dbReference type="STRING" id="69332.A0A388K0E7"/>
<evidence type="ECO:0000256" key="10">
    <source>
        <dbReference type="ARBA" id="ARBA00023136"/>
    </source>
</evidence>
<evidence type="ECO:0000256" key="11">
    <source>
        <dbReference type="SAM" id="MobiDB-lite"/>
    </source>
</evidence>
<organism evidence="12 13">
    <name type="scientific">Chara braunii</name>
    <name type="common">Braun's stonewort</name>
    <dbReference type="NCBI Taxonomy" id="69332"/>
    <lineage>
        <taxon>Eukaryota</taxon>
        <taxon>Viridiplantae</taxon>
        <taxon>Streptophyta</taxon>
        <taxon>Charophyceae</taxon>
        <taxon>Charales</taxon>
        <taxon>Characeae</taxon>
        <taxon>Chara</taxon>
    </lineage>
</organism>
<keyword evidence="13" id="KW-1185">Reference proteome</keyword>
<comment type="similarity">
    <text evidence="2">Belongs to the Tim17/Tim22/Tim23 family.</text>
</comment>
<accession>A0A388K0E7</accession>
<evidence type="ECO:0000256" key="3">
    <source>
        <dbReference type="ARBA" id="ARBA00022448"/>
    </source>
</evidence>
<dbReference type="AlphaFoldDB" id="A0A388K0E7"/>
<evidence type="ECO:0000256" key="9">
    <source>
        <dbReference type="ARBA" id="ARBA00023128"/>
    </source>
</evidence>
<dbReference type="GO" id="GO:0008320">
    <property type="term" value="F:protein transmembrane transporter activity"/>
    <property type="evidence" value="ECO:0007669"/>
    <property type="project" value="TreeGrafter"/>
</dbReference>
<reference evidence="12 13" key="1">
    <citation type="journal article" date="2018" name="Cell">
        <title>The Chara Genome: Secondary Complexity and Implications for Plant Terrestrialization.</title>
        <authorList>
            <person name="Nishiyama T."/>
            <person name="Sakayama H."/>
            <person name="Vries J.D."/>
            <person name="Buschmann H."/>
            <person name="Saint-Marcoux D."/>
            <person name="Ullrich K.K."/>
            <person name="Haas F.B."/>
            <person name="Vanderstraeten L."/>
            <person name="Becker D."/>
            <person name="Lang D."/>
            <person name="Vosolsobe S."/>
            <person name="Rombauts S."/>
            <person name="Wilhelmsson P.K.I."/>
            <person name="Janitza P."/>
            <person name="Kern R."/>
            <person name="Heyl A."/>
            <person name="Rumpler F."/>
            <person name="Villalobos L.I.A.C."/>
            <person name="Clay J.M."/>
            <person name="Skokan R."/>
            <person name="Toyoda A."/>
            <person name="Suzuki Y."/>
            <person name="Kagoshima H."/>
            <person name="Schijlen E."/>
            <person name="Tajeshwar N."/>
            <person name="Catarino B."/>
            <person name="Hetherington A.J."/>
            <person name="Saltykova A."/>
            <person name="Bonnot C."/>
            <person name="Breuninger H."/>
            <person name="Symeonidi A."/>
            <person name="Radhakrishnan G.V."/>
            <person name="Van Nieuwerburgh F."/>
            <person name="Deforce D."/>
            <person name="Chang C."/>
            <person name="Karol K.G."/>
            <person name="Hedrich R."/>
            <person name="Ulvskov P."/>
            <person name="Glockner G."/>
            <person name="Delwiche C.F."/>
            <person name="Petrasek J."/>
            <person name="Van de Peer Y."/>
            <person name="Friml J."/>
            <person name="Beilby M."/>
            <person name="Dolan L."/>
            <person name="Kohara Y."/>
            <person name="Sugano S."/>
            <person name="Fujiyama A."/>
            <person name="Delaux P.-M."/>
            <person name="Quint M."/>
            <person name="TheiBen G."/>
            <person name="Hagemann M."/>
            <person name="Harholt J."/>
            <person name="Dunand C."/>
            <person name="Zachgo S."/>
            <person name="Langdale J."/>
            <person name="Maumus F."/>
            <person name="Straeten D.V.D."/>
            <person name="Gould S.B."/>
            <person name="Rensing S.A."/>
        </authorList>
    </citation>
    <scope>NUCLEOTIDE SEQUENCE [LARGE SCALE GENOMIC DNA]</scope>
    <source>
        <strain evidence="12 13">S276</strain>
    </source>
</reference>
<evidence type="ECO:0000256" key="7">
    <source>
        <dbReference type="ARBA" id="ARBA00022989"/>
    </source>
</evidence>
<evidence type="ECO:0000256" key="4">
    <source>
        <dbReference type="ARBA" id="ARBA00022692"/>
    </source>
</evidence>
<dbReference type="OMA" id="SFANWGA"/>
<feature type="compositionally biased region" description="Gly residues" evidence="11">
    <location>
        <begin position="259"/>
        <end position="269"/>
    </location>
</feature>
<keyword evidence="7" id="KW-1133">Transmembrane helix</keyword>
<keyword evidence="9" id="KW-0496">Mitochondrion</keyword>
<dbReference type="PANTHER" id="PTHR10485:SF0">
    <property type="entry name" value="AT05822P-RELATED"/>
    <property type="match status" value="1"/>
</dbReference>
<evidence type="ECO:0000313" key="13">
    <source>
        <dbReference type="Proteomes" id="UP000265515"/>
    </source>
</evidence>
<proteinExistence type="inferred from homology"/>
<protein>
    <submittedName>
        <fullName evidence="12">Uncharacterized protein</fullName>
    </submittedName>
</protein>
<feature type="region of interest" description="Disordered" evidence="11">
    <location>
        <begin position="225"/>
        <end position="315"/>
    </location>
</feature>
<gene>
    <name evidence="12" type="ORF">CBR_g38608</name>
</gene>
<dbReference type="Proteomes" id="UP000265515">
    <property type="component" value="Unassembled WGS sequence"/>
</dbReference>
<dbReference type="GO" id="GO:0005744">
    <property type="term" value="C:TIM23 mitochondrial import inner membrane translocase complex"/>
    <property type="evidence" value="ECO:0007669"/>
    <property type="project" value="TreeGrafter"/>
</dbReference>